<proteinExistence type="predicted"/>
<sequence>MVAMEIMAVLVQAMEILLLQMPKEVHRVLRLLLDMEIWATEVLNGWWDNYCQSPSGAPGYGNQGYGYGGYGGNDRTYGNQAAAAAYGAFGGRTGSGPNGSAPA</sequence>
<comment type="caution">
    <text evidence="1">The sequence shown here is derived from an EMBL/GenBank/DDBJ whole genome shotgun (WGS) entry which is preliminary data.</text>
</comment>
<keyword evidence="2" id="KW-1185">Reference proteome</keyword>
<protein>
    <submittedName>
        <fullName evidence="1">Uncharacterized protein</fullName>
    </submittedName>
</protein>
<evidence type="ECO:0000313" key="1">
    <source>
        <dbReference type="EMBL" id="KAL2530287.1"/>
    </source>
</evidence>
<accession>A0ABD1UZB9</accession>
<dbReference type="AlphaFoldDB" id="A0ABD1UZB9"/>
<evidence type="ECO:0000313" key="2">
    <source>
        <dbReference type="Proteomes" id="UP001604277"/>
    </source>
</evidence>
<gene>
    <name evidence="1" type="ORF">Fot_22888</name>
</gene>
<reference evidence="2" key="1">
    <citation type="submission" date="2024-07" db="EMBL/GenBank/DDBJ databases">
        <title>Two chromosome-level genome assemblies of Korean endemic species Abeliophyllum distichum and Forsythia ovata (Oleaceae).</title>
        <authorList>
            <person name="Jang H."/>
        </authorList>
    </citation>
    <scope>NUCLEOTIDE SEQUENCE [LARGE SCALE GENOMIC DNA]</scope>
</reference>
<organism evidence="1 2">
    <name type="scientific">Forsythia ovata</name>
    <dbReference type="NCBI Taxonomy" id="205694"/>
    <lineage>
        <taxon>Eukaryota</taxon>
        <taxon>Viridiplantae</taxon>
        <taxon>Streptophyta</taxon>
        <taxon>Embryophyta</taxon>
        <taxon>Tracheophyta</taxon>
        <taxon>Spermatophyta</taxon>
        <taxon>Magnoliopsida</taxon>
        <taxon>eudicotyledons</taxon>
        <taxon>Gunneridae</taxon>
        <taxon>Pentapetalae</taxon>
        <taxon>asterids</taxon>
        <taxon>lamiids</taxon>
        <taxon>Lamiales</taxon>
        <taxon>Oleaceae</taxon>
        <taxon>Forsythieae</taxon>
        <taxon>Forsythia</taxon>
    </lineage>
</organism>
<dbReference type="EMBL" id="JBFOLJ010000006">
    <property type="protein sequence ID" value="KAL2530287.1"/>
    <property type="molecule type" value="Genomic_DNA"/>
</dbReference>
<name>A0ABD1UZB9_9LAMI</name>
<dbReference type="Proteomes" id="UP001604277">
    <property type="component" value="Unassembled WGS sequence"/>
</dbReference>